<comment type="caution">
    <text evidence="2">Lacks conserved residue(s) required for the propagation of feature annotation.</text>
</comment>
<dbReference type="Proteomes" id="UP000189733">
    <property type="component" value="Unassembled WGS sequence"/>
</dbReference>
<evidence type="ECO:0000313" key="4">
    <source>
        <dbReference type="Proteomes" id="UP000189733"/>
    </source>
</evidence>
<comment type="subunit">
    <text evidence="2">Homodimer.</text>
</comment>
<dbReference type="AlphaFoldDB" id="A0A1T4W7R3"/>
<comment type="pathway">
    <text evidence="2">Cofactor biosynthesis; biotin biosynthesis; biotin from 7,8-diaminononanoate: step 1/2.</text>
</comment>
<dbReference type="PIRSF" id="PIRSF006755">
    <property type="entry name" value="DTB_synth"/>
    <property type="match status" value="1"/>
</dbReference>
<keyword evidence="4" id="KW-1185">Reference proteome</keyword>
<dbReference type="OrthoDB" id="9802097at2"/>
<feature type="binding site" evidence="2">
    <location>
        <position position="109"/>
    </location>
    <ligand>
        <name>Mg(2+)</name>
        <dbReference type="ChEBI" id="CHEBI:18420"/>
    </ligand>
</feature>
<keyword evidence="1 2" id="KW-0093">Biotin biosynthesis</keyword>
<dbReference type="SUPFAM" id="SSF52540">
    <property type="entry name" value="P-loop containing nucleoside triphosphate hydrolases"/>
    <property type="match status" value="1"/>
</dbReference>
<feature type="binding site" evidence="2">
    <location>
        <position position="40"/>
    </location>
    <ligand>
        <name>substrate</name>
    </ligand>
</feature>
<dbReference type="GO" id="GO:0005524">
    <property type="term" value="F:ATP binding"/>
    <property type="evidence" value="ECO:0007669"/>
    <property type="project" value="UniProtKB-UniRule"/>
</dbReference>
<comment type="similarity">
    <text evidence="2">Belongs to the dethiobiotin synthetase family.</text>
</comment>
<name>A0A1T4W7R3_9BACT</name>
<proteinExistence type="inferred from homology"/>
<keyword evidence="2" id="KW-0963">Cytoplasm</keyword>
<comment type="catalytic activity">
    <reaction evidence="2">
        <text>(7R,8S)-7,8-diammoniononanoate + CO2 + ATP = (4R,5S)-dethiobiotin + ADP + phosphate + 3 H(+)</text>
        <dbReference type="Rhea" id="RHEA:15805"/>
        <dbReference type="ChEBI" id="CHEBI:15378"/>
        <dbReference type="ChEBI" id="CHEBI:16526"/>
        <dbReference type="ChEBI" id="CHEBI:30616"/>
        <dbReference type="ChEBI" id="CHEBI:43474"/>
        <dbReference type="ChEBI" id="CHEBI:149469"/>
        <dbReference type="ChEBI" id="CHEBI:149473"/>
        <dbReference type="ChEBI" id="CHEBI:456216"/>
        <dbReference type="EC" id="6.3.3.3"/>
    </reaction>
</comment>
<feature type="binding site" evidence="2">
    <location>
        <begin position="109"/>
        <end position="112"/>
    </location>
    <ligand>
        <name>ATP</name>
        <dbReference type="ChEBI" id="CHEBI:30616"/>
    </ligand>
</feature>
<dbReference type="Pfam" id="PF13500">
    <property type="entry name" value="AAA_26"/>
    <property type="match status" value="1"/>
</dbReference>
<gene>
    <name evidence="2" type="primary">bioD</name>
    <name evidence="3" type="ORF">SAMN02745702_01844</name>
</gene>
<feature type="binding site" evidence="2">
    <location>
        <position position="47"/>
    </location>
    <ligand>
        <name>ATP</name>
        <dbReference type="ChEBI" id="CHEBI:30616"/>
    </ligand>
</feature>
<organism evidence="3 4">
    <name type="scientific">Desulfobaculum bizertense DSM 18034</name>
    <dbReference type="NCBI Taxonomy" id="1121442"/>
    <lineage>
        <taxon>Bacteria</taxon>
        <taxon>Pseudomonadati</taxon>
        <taxon>Thermodesulfobacteriota</taxon>
        <taxon>Desulfovibrionia</taxon>
        <taxon>Desulfovibrionales</taxon>
        <taxon>Desulfovibrionaceae</taxon>
        <taxon>Desulfobaculum</taxon>
    </lineage>
</organism>
<sequence>MSTLPHRIFVTGTDTDAGKTVISALLTLGLKAHYWKPVQSGCEIDSDTKTVQELTGLSDEHFLPESYRLTEPLSPHEAAVRDGVRIDLDTIQLPTSFTSLPAETPLVVEGAGGILVPLAPGVLTIDLVKKLELPALVVARSGLGTINHTLLTLHALRASDIPIAGVVLNGPRHPENAEAIEEYGQVPVLAQVEQLELSPHALAAAFANAFA</sequence>
<keyword evidence="2" id="KW-0460">Magnesium</keyword>
<dbReference type="PANTHER" id="PTHR43210:SF5">
    <property type="entry name" value="DETHIOBIOTIN SYNTHETASE"/>
    <property type="match status" value="1"/>
</dbReference>
<dbReference type="PANTHER" id="PTHR43210">
    <property type="entry name" value="DETHIOBIOTIN SYNTHETASE"/>
    <property type="match status" value="1"/>
</dbReference>
<feature type="binding site" evidence="2">
    <location>
        <position position="20"/>
    </location>
    <ligand>
        <name>Mg(2+)</name>
        <dbReference type="ChEBI" id="CHEBI:18420"/>
    </ligand>
</feature>
<dbReference type="GO" id="GO:0000287">
    <property type="term" value="F:magnesium ion binding"/>
    <property type="evidence" value="ECO:0007669"/>
    <property type="project" value="UniProtKB-UniRule"/>
</dbReference>
<evidence type="ECO:0000256" key="2">
    <source>
        <dbReference type="HAMAP-Rule" id="MF_00336"/>
    </source>
</evidence>
<dbReference type="GO" id="GO:0004141">
    <property type="term" value="F:dethiobiotin synthase activity"/>
    <property type="evidence" value="ECO:0007669"/>
    <property type="project" value="UniProtKB-UniRule"/>
</dbReference>
<comment type="function">
    <text evidence="2">Catalyzes a mechanistically unusual reaction, the ATP-dependent insertion of CO2 between the N7 and N8 nitrogen atoms of 7,8-diaminopelargonic acid (DAPA, also called 7,8-diammoniononanoate) to form a ureido ring.</text>
</comment>
<dbReference type="InterPro" id="IPR004472">
    <property type="entry name" value="DTB_synth_BioD"/>
</dbReference>
<feature type="binding site" evidence="2">
    <location>
        <position position="47"/>
    </location>
    <ligand>
        <name>Mg(2+)</name>
        <dbReference type="ChEBI" id="CHEBI:18420"/>
    </ligand>
</feature>
<feature type="active site" evidence="2">
    <location>
        <position position="36"/>
    </location>
</feature>
<dbReference type="GO" id="GO:0005829">
    <property type="term" value="C:cytosol"/>
    <property type="evidence" value="ECO:0007669"/>
    <property type="project" value="TreeGrafter"/>
</dbReference>
<keyword evidence="2" id="KW-0547">Nucleotide-binding</keyword>
<protein>
    <recommendedName>
        <fullName evidence="2">ATP-dependent dethiobiotin synthetase BioD</fullName>
        <ecNumber evidence="2">6.3.3.3</ecNumber>
    </recommendedName>
    <alternativeName>
        <fullName evidence="2">DTB synthetase</fullName>
        <shortName evidence="2">DTBS</shortName>
    </alternativeName>
    <alternativeName>
        <fullName evidence="2">Dethiobiotin synthase</fullName>
    </alternativeName>
</protein>
<dbReference type="CDD" id="cd03109">
    <property type="entry name" value="DTBS"/>
    <property type="match status" value="1"/>
</dbReference>
<dbReference type="Gene3D" id="3.40.50.300">
    <property type="entry name" value="P-loop containing nucleotide triphosphate hydrolases"/>
    <property type="match status" value="1"/>
</dbReference>
<dbReference type="EC" id="6.3.3.3" evidence="2"/>
<feature type="binding site" evidence="2">
    <location>
        <begin position="16"/>
        <end position="21"/>
    </location>
    <ligand>
        <name>ATP</name>
        <dbReference type="ChEBI" id="CHEBI:30616"/>
    </ligand>
</feature>
<dbReference type="NCBIfam" id="TIGR00347">
    <property type="entry name" value="bioD"/>
    <property type="match status" value="1"/>
</dbReference>
<keyword evidence="2" id="KW-0067">ATP-binding</keyword>
<dbReference type="UniPathway" id="UPA00078">
    <property type="reaction ID" value="UER00161"/>
</dbReference>
<comment type="subcellular location">
    <subcellularLocation>
        <location evidence="2">Cytoplasm</location>
    </subcellularLocation>
</comment>
<comment type="cofactor">
    <cofactor evidence="2">
        <name>Mg(2+)</name>
        <dbReference type="ChEBI" id="CHEBI:18420"/>
    </cofactor>
</comment>
<dbReference type="STRING" id="1121442.SAMN02745702_01844"/>
<reference evidence="3 4" key="1">
    <citation type="submission" date="2017-02" db="EMBL/GenBank/DDBJ databases">
        <authorList>
            <person name="Peterson S.W."/>
        </authorList>
    </citation>
    <scope>NUCLEOTIDE SEQUENCE [LARGE SCALE GENOMIC DNA]</scope>
    <source>
        <strain evidence="3 4">DSM 18034</strain>
    </source>
</reference>
<evidence type="ECO:0000256" key="1">
    <source>
        <dbReference type="ARBA" id="ARBA00022756"/>
    </source>
</evidence>
<dbReference type="InterPro" id="IPR027417">
    <property type="entry name" value="P-loop_NTPase"/>
</dbReference>
<dbReference type="EMBL" id="FUYA01000005">
    <property type="protein sequence ID" value="SKA73332.1"/>
    <property type="molecule type" value="Genomic_DNA"/>
</dbReference>
<evidence type="ECO:0000313" key="3">
    <source>
        <dbReference type="EMBL" id="SKA73332.1"/>
    </source>
</evidence>
<dbReference type="RefSeq" id="WP_078685125.1">
    <property type="nucleotide sequence ID" value="NZ_FUYA01000005.1"/>
</dbReference>
<keyword evidence="2" id="KW-0436">Ligase</keyword>
<dbReference type="GO" id="GO:0009102">
    <property type="term" value="P:biotin biosynthetic process"/>
    <property type="evidence" value="ECO:0007669"/>
    <property type="project" value="UniProtKB-UniRule"/>
</dbReference>
<dbReference type="HAMAP" id="MF_00336">
    <property type="entry name" value="BioD"/>
    <property type="match status" value="1"/>
</dbReference>
<accession>A0A1T4W7R3</accession>
<keyword evidence="2" id="KW-0479">Metal-binding</keyword>